<evidence type="ECO:0000256" key="1">
    <source>
        <dbReference type="ARBA" id="ARBA00023015"/>
    </source>
</evidence>
<reference evidence="5 6" key="1">
    <citation type="submission" date="2019-03" db="EMBL/GenBank/DDBJ databases">
        <title>Roseomonas sp. a novel Roseomonas species isolated from Sea whip Gorgonian.</title>
        <authorList>
            <person name="Li F."/>
            <person name="Pan X."/>
            <person name="Huang S."/>
            <person name="Li Z."/>
            <person name="Meng B."/>
        </authorList>
    </citation>
    <scope>NUCLEOTIDE SEQUENCE [LARGE SCALE GENOMIC DNA]</scope>
    <source>
        <strain evidence="5 6">M0104</strain>
    </source>
</reference>
<organism evidence="5 6">
    <name type="scientific">Teichococcus coralli</name>
    <dbReference type="NCBI Taxonomy" id="2545983"/>
    <lineage>
        <taxon>Bacteria</taxon>
        <taxon>Pseudomonadati</taxon>
        <taxon>Pseudomonadota</taxon>
        <taxon>Alphaproteobacteria</taxon>
        <taxon>Acetobacterales</taxon>
        <taxon>Roseomonadaceae</taxon>
        <taxon>Roseomonas</taxon>
    </lineage>
</organism>
<evidence type="ECO:0000259" key="4">
    <source>
        <dbReference type="PROSITE" id="PS50949"/>
    </source>
</evidence>
<dbReference type="PANTHER" id="PTHR43537">
    <property type="entry name" value="TRANSCRIPTIONAL REGULATOR, GNTR FAMILY"/>
    <property type="match status" value="1"/>
</dbReference>
<dbReference type="CDD" id="cd07377">
    <property type="entry name" value="WHTH_GntR"/>
    <property type="match status" value="1"/>
</dbReference>
<feature type="domain" description="HTH gntR-type" evidence="4">
    <location>
        <begin position="24"/>
        <end position="91"/>
    </location>
</feature>
<dbReference type="Gene3D" id="1.10.10.10">
    <property type="entry name" value="Winged helix-like DNA-binding domain superfamily/Winged helix DNA-binding domain"/>
    <property type="match status" value="1"/>
</dbReference>
<keyword evidence="3" id="KW-0804">Transcription</keyword>
<dbReference type="Gene3D" id="1.20.120.530">
    <property type="entry name" value="GntR ligand-binding domain-like"/>
    <property type="match status" value="1"/>
</dbReference>
<dbReference type="InterPro" id="IPR011711">
    <property type="entry name" value="GntR_C"/>
</dbReference>
<keyword evidence="6" id="KW-1185">Reference proteome</keyword>
<dbReference type="InterPro" id="IPR036390">
    <property type="entry name" value="WH_DNA-bd_sf"/>
</dbReference>
<dbReference type="Proteomes" id="UP000460715">
    <property type="component" value="Unassembled WGS sequence"/>
</dbReference>
<dbReference type="OrthoDB" id="9812290at2"/>
<dbReference type="PROSITE" id="PS50949">
    <property type="entry name" value="HTH_GNTR"/>
    <property type="match status" value="1"/>
</dbReference>
<dbReference type="PRINTS" id="PR00035">
    <property type="entry name" value="HTHGNTR"/>
</dbReference>
<proteinExistence type="predicted"/>
<gene>
    <name evidence="5" type="ORF">E0493_00730</name>
</gene>
<comment type="caution">
    <text evidence="5">The sequence shown here is derived from an EMBL/GenBank/DDBJ whole genome shotgun (WGS) entry which is preliminary data.</text>
</comment>
<protein>
    <submittedName>
        <fullName evidence="5">GntR family transcriptional regulator</fullName>
    </submittedName>
</protein>
<dbReference type="SMART" id="SM00345">
    <property type="entry name" value="HTH_GNTR"/>
    <property type="match status" value="1"/>
</dbReference>
<dbReference type="SUPFAM" id="SSF46785">
    <property type="entry name" value="Winged helix' DNA-binding domain"/>
    <property type="match status" value="1"/>
</dbReference>
<evidence type="ECO:0000313" key="6">
    <source>
        <dbReference type="Proteomes" id="UP000460715"/>
    </source>
</evidence>
<dbReference type="PANTHER" id="PTHR43537:SF41">
    <property type="entry name" value="TRANSCRIPTIONAL REGULATORY PROTEIN"/>
    <property type="match status" value="1"/>
</dbReference>
<dbReference type="InterPro" id="IPR036388">
    <property type="entry name" value="WH-like_DNA-bd_sf"/>
</dbReference>
<accession>A0A845B2I6</accession>
<dbReference type="InterPro" id="IPR008920">
    <property type="entry name" value="TF_FadR/GntR_C"/>
</dbReference>
<dbReference type="SMART" id="SM00895">
    <property type="entry name" value="FCD"/>
    <property type="match status" value="1"/>
</dbReference>
<evidence type="ECO:0000256" key="3">
    <source>
        <dbReference type="ARBA" id="ARBA00023163"/>
    </source>
</evidence>
<sequence length="236" mass="25384">MNPALPPPASPLDVLADATAPRWRTAAEFVEARLKAAILEGRLAGGTPLRQEELAERLGVSRMPVREALRQLEAQALVEMSPHRGAVVAEISAADAADLFAIRRALEPAALRLSVPRLTTAQRECAAALITAMDVEPDPGRMGLLNRQFHMALYAAAGHPRLLALVEQHLAAFDRYLRFHLAAQGRERMAQEDHRAMLEAAGAGRADTAAAVLEGHIDHAAAAIAAFFSARPARRP</sequence>
<keyword evidence="1" id="KW-0805">Transcription regulation</keyword>
<evidence type="ECO:0000313" key="5">
    <source>
        <dbReference type="EMBL" id="MXP61873.1"/>
    </source>
</evidence>
<dbReference type="GO" id="GO:0003700">
    <property type="term" value="F:DNA-binding transcription factor activity"/>
    <property type="evidence" value="ECO:0007669"/>
    <property type="project" value="InterPro"/>
</dbReference>
<keyword evidence="2" id="KW-0238">DNA-binding</keyword>
<dbReference type="GO" id="GO:0003677">
    <property type="term" value="F:DNA binding"/>
    <property type="evidence" value="ECO:0007669"/>
    <property type="project" value="UniProtKB-KW"/>
</dbReference>
<dbReference type="InterPro" id="IPR000524">
    <property type="entry name" value="Tscrpt_reg_HTH_GntR"/>
</dbReference>
<name>A0A845B2I6_9PROT</name>
<dbReference type="SUPFAM" id="SSF48008">
    <property type="entry name" value="GntR ligand-binding domain-like"/>
    <property type="match status" value="1"/>
</dbReference>
<evidence type="ECO:0000256" key="2">
    <source>
        <dbReference type="ARBA" id="ARBA00023125"/>
    </source>
</evidence>
<dbReference type="RefSeq" id="WP_160934994.1">
    <property type="nucleotide sequence ID" value="NZ_SNVJ01000001.1"/>
</dbReference>
<dbReference type="EMBL" id="SNVJ01000001">
    <property type="protein sequence ID" value="MXP61873.1"/>
    <property type="molecule type" value="Genomic_DNA"/>
</dbReference>
<dbReference type="Pfam" id="PF07729">
    <property type="entry name" value="FCD"/>
    <property type="match status" value="1"/>
</dbReference>
<dbReference type="AlphaFoldDB" id="A0A845B2I6"/>
<dbReference type="Pfam" id="PF00392">
    <property type="entry name" value="GntR"/>
    <property type="match status" value="1"/>
</dbReference>